<dbReference type="EMBL" id="CAXAQS010000412">
    <property type="protein sequence ID" value="CAK9251540.1"/>
    <property type="molecule type" value="Genomic_DNA"/>
</dbReference>
<protein>
    <submittedName>
        <fullName evidence="2">Uncharacterized protein</fullName>
    </submittedName>
</protein>
<name>A0ABP0VAS6_9BRYO</name>
<accession>A0ABP0VAS6</accession>
<evidence type="ECO:0000313" key="3">
    <source>
        <dbReference type="Proteomes" id="UP001497444"/>
    </source>
</evidence>
<keyword evidence="1" id="KW-0812">Transmembrane</keyword>
<keyword evidence="1" id="KW-0472">Membrane</keyword>
<organism evidence="2 3">
    <name type="scientific">Sphagnum jensenii</name>
    <dbReference type="NCBI Taxonomy" id="128206"/>
    <lineage>
        <taxon>Eukaryota</taxon>
        <taxon>Viridiplantae</taxon>
        <taxon>Streptophyta</taxon>
        <taxon>Embryophyta</taxon>
        <taxon>Bryophyta</taxon>
        <taxon>Sphagnophytina</taxon>
        <taxon>Sphagnopsida</taxon>
        <taxon>Sphagnales</taxon>
        <taxon>Sphagnaceae</taxon>
        <taxon>Sphagnum</taxon>
    </lineage>
</organism>
<keyword evidence="1" id="KW-1133">Transmembrane helix</keyword>
<comment type="caution">
    <text evidence="2">The sequence shown here is derived from an EMBL/GenBank/DDBJ whole genome shotgun (WGS) entry which is preliminary data.</text>
</comment>
<evidence type="ECO:0000256" key="1">
    <source>
        <dbReference type="SAM" id="Phobius"/>
    </source>
</evidence>
<dbReference type="Proteomes" id="UP001497444">
    <property type="component" value="Unassembled WGS sequence"/>
</dbReference>
<reference evidence="2" key="1">
    <citation type="submission" date="2024-02" db="EMBL/GenBank/DDBJ databases">
        <authorList>
            <consortium name="ELIXIR-Norway"/>
            <consortium name="Elixir Norway"/>
        </authorList>
    </citation>
    <scope>NUCLEOTIDE SEQUENCE</scope>
</reference>
<proteinExistence type="predicted"/>
<keyword evidence="3" id="KW-1185">Reference proteome</keyword>
<sequence>MFSFSLFGMLIGALLIVNAGFNVYIIIKYPDYDDIQRKDAQAEITEYLQANPAFAKQVVAVGVKATTDFVTSNPGM</sequence>
<gene>
    <name evidence="2" type="ORF">CSSPJE1EN1_LOCUS26918</name>
</gene>
<feature type="transmembrane region" description="Helical" evidence="1">
    <location>
        <begin position="6"/>
        <end position="27"/>
    </location>
</feature>
<evidence type="ECO:0000313" key="2">
    <source>
        <dbReference type="EMBL" id="CAK9251540.1"/>
    </source>
</evidence>